<keyword evidence="3" id="KW-1185">Reference proteome</keyword>
<dbReference type="KEGG" id="nano:G5V58_06955"/>
<gene>
    <name evidence="2" type="ORF">G5V58_06955</name>
</gene>
<proteinExistence type="predicted"/>
<dbReference type="GO" id="GO:0010181">
    <property type="term" value="F:FMN binding"/>
    <property type="evidence" value="ECO:0007669"/>
    <property type="project" value="InterPro"/>
</dbReference>
<organism evidence="2 3">
    <name type="scientific">Nocardioides anomalus</name>
    <dbReference type="NCBI Taxonomy" id="2712223"/>
    <lineage>
        <taxon>Bacteria</taxon>
        <taxon>Bacillati</taxon>
        <taxon>Actinomycetota</taxon>
        <taxon>Actinomycetes</taxon>
        <taxon>Propionibacteriales</taxon>
        <taxon>Nocardioidaceae</taxon>
        <taxon>Nocardioides</taxon>
    </lineage>
</organism>
<protein>
    <submittedName>
        <fullName evidence="2">Flavin reductase</fullName>
    </submittedName>
</protein>
<reference evidence="2 3" key="1">
    <citation type="submission" date="2020-02" db="EMBL/GenBank/DDBJ databases">
        <title>Full genome sequence of Nocardioides sp. R-3366.</title>
        <authorList>
            <person name="Im W.-T."/>
        </authorList>
    </citation>
    <scope>NUCLEOTIDE SEQUENCE [LARGE SCALE GENOMIC DNA]</scope>
    <source>
        <strain evidence="2 3">R-3366</strain>
    </source>
</reference>
<dbReference type="InterPro" id="IPR002563">
    <property type="entry name" value="Flavin_Rdtase-like_dom"/>
</dbReference>
<name>A0A6G6WBY2_9ACTN</name>
<accession>A0A6G6WBY2</accession>
<dbReference type="SUPFAM" id="SSF50475">
    <property type="entry name" value="FMN-binding split barrel"/>
    <property type="match status" value="1"/>
</dbReference>
<feature type="domain" description="Flavin reductase like" evidence="1">
    <location>
        <begin position="25"/>
        <end position="170"/>
    </location>
</feature>
<dbReference type="AlphaFoldDB" id="A0A6G6WBY2"/>
<sequence>MLVAVTIHRTHPFADAEPDPARRLRGRLGGAVTLWTTGSGVDRAGLTVTSLLVALGDPPRVLGLVDPDSDLALAVEETGTAVVQLLAWPDRDLAEAFAGTAPAPGGLFRQAEFTDTGWGPRLAHAATWAGVRLEQGRDVGWSRELTCVVEHVEVGPDTEPLAHRRGRWMRP</sequence>
<dbReference type="Proteomes" id="UP000502996">
    <property type="component" value="Chromosome"/>
</dbReference>
<evidence type="ECO:0000313" key="3">
    <source>
        <dbReference type="Proteomes" id="UP000502996"/>
    </source>
</evidence>
<dbReference type="SMART" id="SM00903">
    <property type="entry name" value="Flavin_Reduct"/>
    <property type="match status" value="1"/>
</dbReference>
<dbReference type="Gene3D" id="2.30.110.10">
    <property type="entry name" value="Electron Transport, Fmn-binding Protein, Chain A"/>
    <property type="match status" value="1"/>
</dbReference>
<dbReference type="EMBL" id="CP049257">
    <property type="protein sequence ID" value="QIG42550.1"/>
    <property type="molecule type" value="Genomic_DNA"/>
</dbReference>
<dbReference type="Pfam" id="PF01613">
    <property type="entry name" value="Flavin_Reduct"/>
    <property type="match status" value="1"/>
</dbReference>
<evidence type="ECO:0000313" key="2">
    <source>
        <dbReference type="EMBL" id="QIG42550.1"/>
    </source>
</evidence>
<dbReference type="InterPro" id="IPR012349">
    <property type="entry name" value="Split_barrel_FMN-bd"/>
</dbReference>
<dbReference type="GO" id="GO:0016646">
    <property type="term" value="F:oxidoreductase activity, acting on the CH-NH group of donors, NAD or NADP as acceptor"/>
    <property type="evidence" value="ECO:0007669"/>
    <property type="project" value="UniProtKB-ARBA"/>
</dbReference>
<evidence type="ECO:0000259" key="1">
    <source>
        <dbReference type="SMART" id="SM00903"/>
    </source>
</evidence>